<evidence type="ECO:0000259" key="2">
    <source>
        <dbReference type="Pfam" id="PF07603"/>
    </source>
</evidence>
<reference evidence="3 4" key="1">
    <citation type="submission" date="2012-09" db="EMBL/GenBank/DDBJ databases">
        <title>Draft Genome Sequences of 6 Strains from Genus Thauera.</title>
        <authorList>
            <person name="Liu B."/>
            <person name="Shapleigh J.P."/>
            <person name="Frostegard A.H."/>
        </authorList>
    </citation>
    <scope>NUCLEOTIDE SEQUENCE [LARGE SCALE GENOMIC DNA]</scope>
    <source>
        <strain evidence="4">47Lol / DSM 12138</strain>
    </source>
</reference>
<feature type="domain" description="Lcl C-terminal" evidence="2">
    <location>
        <begin position="149"/>
        <end position="277"/>
    </location>
</feature>
<feature type="signal peptide" evidence="1">
    <location>
        <begin position="1"/>
        <end position="23"/>
    </location>
</feature>
<dbReference type="OrthoDB" id="8910717at2"/>
<proteinExistence type="predicted"/>
<gene>
    <name evidence="3" type="ORF">C666_05660</name>
</gene>
<dbReference type="Pfam" id="PF07603">
    <property type="entry name" value="Lcl_C"/>
    <property type="match status" value="1"/>
</dbReference>
<evidence type="ECO:0000313" key="4">
    <source>
        <dbReference type="Proteomes" id="UP000013232"/>
    </source>
</evidence>
<accession>N6ZBE3</accession>
<keyword evidence="4" id="KW-1185">Reference proteome</keyword>
<comment type="caution">
    <text evidence="3">The sequence shown here is derived from an EMBL/GenBank/DDBJ whole genome shotgun (WGS) entry which is preliminary data.</text>
</comment>
<dbReference type="EMBL" id="AMXE01000013">
    <property type="protein sequence ID" value="ENO89514.1"/>
    <property type="molecule type" value="Genomic_DNA"/>
</dbReference>
<dbReference type="Proteomes" id="UP000013232">
    <property type="component" value="Unassembled WGS sequence"/>
</dbReference>
<sequence length="279" mass="31843">MRSKILNLSVWAVLAIPTTGVQAQLPPQLEADRLLQKAAAAMEKKRGDRQHYIDITYDLENARETGAPMPTNFSYHLGIAALRAGAIRTSLEALGDYLKEQGTKAKYYKEALSAYSTAETRAQALKSITRSFGNRLEWHSDYRGEFFGEIKDRVTGLIWQACSSRDNWTGWECSGPGTTKSWPESVAEADRLSNRTGKRWRLPTKGELEALATHLPEQLIAGNPGAWIWTNEKREYWVGRNDYYMKAYVVSEYGVKFNQQSSDSFDRDSEWYFRFVRSE</sequence>
<organism evidence="3 4">
    <name type="scientific">Thauera linaloolentis (strain DSM 12138 / JCM 21573 / CCUG 41526 / CIP 105981 / IAM 15112 / NBRC 102519 / 47Lol)</name>
    <dbReference type="NCBI Taxonomy" id="1123367"/>
    <lineage>
        <taxon>Bacteria</taxon>
        <taxon>Pseudomonadati</taxon>
        <taxon>Pseudomonadota</taxon>
        <taxon>Betaproteobacteria</taxon>
        <taxon>Rhodocyclales</taxon>
        <taxon>Zoogloeaceae</taxon>
        <taxon>Thauera</taxon>
    </lineage>
</organism>
<protein>
    <recommendedName>
        <fullName evidence="2">Lcl C-terminal domain-containing protein</fullName>
    </recommendedName>
</protein>
<evidence type="ECO:0000313" key="3">
    <source>
        <dbReference type="EMBL" id="ENO89514.1"/>
    </source>
</evidence>
<dbReference type="AlphaFoldDB" id="N6ZBE3"/>
<name>N6ZBE3_THAL4</name>
<dbReference type="InterPro" id="IPR011460">
    <property type="entry name" value="Lcl_C"/>
</dbReference>
<dbReference type="STRING" id="1123367.GCA_000621305_00213"/>
<feature type="chain" id="PRO_5004128825" description="Lcl C-terminal domain-containing protein" evidence="1">
    <location>
        <begin position="24"/>
        <end position="279"/>
    </location>
</feature>
<dbReference type="RefSeq" id="WP_004335259.1">
    <property type="nucleotide sequence ID" value="NZ_AMXE01000013.1"/>
</dbReference>
<evidence type="ECO:0000256" key="1">
    <source>
        <dbReference type="SAM" id="SignalP"/>
    </source>
</evidence>
<keyword evidence="1" id="KW-0732">Signal</keyword>